<protein>
    <recommendedName>
        <fullName evidence="7">Porphobilinogen deaminase</fullName>
        <shortName evidence="7">PBG</shortName>
        <ecNumber evidence="7">2.5.1.61</ecNumber>
    </recommendedName>
    <alternativeName>
        <fullName evidence="7">Hydroxymethylbilane synthase</fullName>
        <shortName evidence="7">HMBS</shortName>
    </alternativeName>
    <alternativeName>
        <fullName evidence="7">Pre-uroporphyrinogen synthase</fullName>
    </alternativeName>
</protein>
<dbReference type="GO" id="GO:0004418">
    <property type="term" value="F:hydroxymethylbilane synthase activity"/>
    <property type="evidence" value="ECO:0007669"/>
    <property type="project" value="UniProtKB-UniRule"/>
</dbReference>
<dbReference type="PANTHER" id="PTHR11557:SF0">
    <property type="entry name" value="PORPHOBILINOGEN DEAMINASE"/>
    <property type="match status" value="1"/>
</dbReference>
<dbReference type="Pfam" id="PF03900">
    <property type="entry name" value="Porphobil_deamC"/>
    <property type="match status" value="1"/>
</dbReference>
<dbReference type="PROSITE" id="PS00533">
    <property type="entry name" value="PORPHOBILINOGEN_DEAM"/>
    <property type="match status" value="1"/>
</dbReference>
<feature type="modified residue" description="S-(dipyrrolylmethanemethyl)cysteine" evidence="7">
    <location>
        <position position="248"/>
    </location>
</feature>
<keyword evidence="4 7" id="KW-0808">Transferase</keyword>
<organism evidence="10 11">
    <name type="scientific">Cellulomonas gelida</name>
    <dbReference type="NCBI Taxonomy" id="1712"/>
    <lineage>
        <taxon>Bacteria</taxon>
        <taxon>Bacillati</taxon>
        <taxon>Actinomycetota</taxon>
        <taxon>Actinomycetes</taxon>
        <taxon>Micrococcales</taxon>
        <taxon>Cellulomonadaceae</taxon>
        <taxon>Cellulomonas</taxon>
    </lineage>
</organism>
<comment type="miscellaneous">
    <text evidence="7">The porphobilinogen subunits are added to the dipyrromethane group.</text>
</comment>
<dbReference type="Pfam" id="PF01379">
    <property type="entry name" value="Porphobil_deam"/>
    <property type="match status" value="1"/>
</dbReference>
<dbReference type="InterPro" id="IPR036803">
    <property type="entry name" value="Porphobilinogen_deaminase_C_sf"/>
</dbReference>
<dbReference type="EMBL" id="BJLQ01000070">
    <property type="protein sequence ID" value="GEA86005.1"/>
    <property type="molecule type" value="Genomic_DNA"/>
</dbReference>
<dbReference type="PIRSF" id="PIRSF001438">
    <property type="entry name" value="4pyrrol_synth_OHMeBilane_synth"/>
    <property type="match status" value="1"/>
</dbReference>
<gene>
    <name evidence="7 10" type="primary">hemC</name>
    <name evidence="10" type="ORF">CGE01nite_32560</name>
</gene>
<feature type="domain" description="Porphobilinogen deaminase N-terminal" evidence="8">
    <location>
        <begin position="4"/>
        <end position="210"/>
    </location>
</feature>
<keyword evidence="11" id="KW-1185">Reference proteome</keyword>
<dbReference type="Gene3D" id="3.30.160.40">
    <property type="entry name" value="Porphobilinogen deaminase, C-terminal domain"/>
    <property type="match status" value="1"/>
</dbReference>
<proteinExistence type="inferred from homology"/>
<dbReference type="Gene3D" id="3.40.190.10">
    <property type="entry name" value="Periplasmic binding protein-like II"/>
    <property type="match status" value="2"/>
</dbReference>
<dbReference type="InterPro" id="IPR022419">
    <property type="entry name" value="Porphobilin_deaminase_cofac_BS"/>
</dbReference>
<comment type="caution">
    <text evidence="10">The sequence shown here is derived from an EMBL/GenBank/DDBJ whole genome shotgun (WGS) entry which is preliminary data.</text>
</comment>
<feature type="domain" description="Porphobilinogen deaminase C-terminal" evidence="9">
    <location>
        <begin position="232"/>
        <end position="283"/>
    </location>
</feature>
<evidence type="ECO:0000259" key="8">
    <source>
        <dbReference type="Pfam" id="PF01379"/>
    </source>
</evidence>
<evidence type="ECO:0000259" key="9">
    <source>
        <dbReference type="Pfam" id="PF03900"/>
    </source>
</evidence>
<dbReference type="OrthoDB" id="9810298at2"/>
<dbReference type="SUPFAM" id="SSF54782">
    <property type="entry name" value="Porphobilinogen deaminase (hydroxymethylbilane synthase), C-terminal domain"/>
    <property type="match status" value="1"/>
</dbReference>
<dbReference type="NCBIfam" id="TIGR00212">
    <property type="entry name" value="hemC"/>
    <property type="match status" value="1"/>
</dbReference>
<name>A0A4Y3KS42_9CELL</name>
<dbReference type="FunFam" id="3.40.190.10:FF:000005">
    <property type="entry name" value="Porphobilinogen deaminase"/>
    <property type="match status" value="1"/>
</dbReference>
<dbReference type="Proteomes" id="UP000320461">
    <property type="component" value="Unassembled WGS sequence"/>
</dbReference>
<comment type="function">
    <text evidence="1 7">Tetrapolymerization of the monopyrrole PBG into the hydroxymethylbilane pre-uroporphyrinogen in several discrete steps.</text>
</comment>
<evidence type="ECO:0000256" key="5">
    <source>
        <dbReference type="ARBA" id="ARBA00023244"/>
    </source>
</evidence>
<dbReference type="SUPFAM" id="SSF53850">
    <property type="entry name" value="Periplasmic binding protein-like II"/>
    <property type="match status" value="1"/>
</dbReference>
<evidence type="ECO:0000256" key="4">
    <source>
        <dbReference type="ARBA" id="ARBA00022679"/>
    </source>
</evidence>
<comment type="similarity">
    <text evidence="2 7">Belongs to the HMBS family.</text>
</comment>
<comment type="subunit">
    <text evidence="3 7">Monomer.</text>
</comment>
<comment type="catalytic activity">
    <reaction evidence="6 7">
        <text>4 porphobilinogen + H2O = hydroxymethylbilane + 4 NH4(+)</text>
        <dbReference type="Rhea" id="RHEA:13185"/>
        <dbReference type="ChEBI" id="CHEBI:15377"/>
        <dbReference type="ChEBI" id="CHEBI:28938"/>
        <dbReference type="ChEBI" id="CHEBI:57845"/>
        <dbReference type="ChEBI" id="CHEBI:58126"/>
        <dbReference type="EC" id="2.5.1.61"/>
    </reaction>
</comment>
<sequence>MPVVRIGTRASTLALTQTGHVADDLARLGGFDVEIVHVRTEGDRLKGSLATIGGTGVFVTALRDALLDGRCDVAVHSLKDLPTAPAPGLTVAAIPLREDPRDALCARDGLTLRELPAGARVGTGSPRRMAQLLAARPDLEVVDIRGNVDTRLGRVAGSSHGPGDLDAVVLARAGLARLGRLDAVTEALDPEVMLPAPGQGALAVEVRTADLADPTAPLAAALAALDHLPTRLAVVAERALLARLEAGCAAPVGALASVDTLGAEGASVTVEAVVARTDGTRVLRHGVSATTNVGWDGEQPRVVPQPFVDEDTARDAGESLADLLLEQGAAELAPLGPRA</sequence>
<evidence type="ECO:0000313" key="11">
    <source>
        <dbReference type="Proteomes" id="UP000320461"/>
    </source>
</evidence>
<reference evidence="10 11" key="1">
    <citation type="submission" date="2019-06" db="EMBL/GenBank/DDBJ databases">
        <title>Whole genome shotgun sequence of Cellulomonas gelida NBRC 3748.</title>
        <authorList>
            <person name="Hosoyama A."/>
            <person name="Uohara A."/>
            <person name="Ohji S."/>
            <person name="Ichikawa N."/>
        </authorList>
    </citation>
    <scope>NUCLEOTIDE SEQUENCE [LARGE SCALE GENOMIC DNA]</scope>
    <source>
        <strain evidence="10 11">NBRC 3748</strain>
    </source>
</reference>
<dbReference type="PRINTS" id="PR00151">
    <property type="entry name" value="PORPHBDMNASE"/>
</dbReference>
<evidence type="ECO:0000313" key="10">
    <source>
        <dbReference type="EMBL" id="GEA86005.1"/>
    </source>
</evidence>
<evidence type="ECO:0000256" key="2">
    <source>
        <dbReference type="ARBA" id="ARBA00005638"/>
    </source>
</evidence>
<evidence type="ECO:0000256" key="3">
    <source>
        <dbReference type="ARBA" id="ARBA00011245"/>
    </source>
</evidence>
<dbReference type="InterPro" id="IPR000860">
    <property type="entry name" value="HemC"/>
</dbReference>
<dbReference type="EC" id="2.5.1.61" evidence="7"/>
<dbReference type="GO" id="GO:0006782">
    <property type="term" value="P:protoporphyrinogen IX biosynthetic process"/>
    <property type="evidence" value="ECO:0007669"/>
    <property type="project" value="UniProtKB-UniRule"/>
</dbReference>
<dbReference type="GO" id="GO:0005737">
    <property type="term" value="C:cytoplasm"/>
    <property type="evidence" value="ECO:0007669"/>
    <property type="project" value="UniProtKB-UniRule"/>
</dbReference>
<dbReference type="RefSeq" id="WP_141371750.1">
    <property type="nucleotide sequence ID" value="NZ_BJLQ01000070.1"/>
</dbReference>
<dbReference type="InterPro" id="IPR022417">
    <property type="entry name" value="Porphobilin_deaminase_N"/>
</dbReference>
<evidence type="ECO:0000256" key="6">
    <source>
        <dbReference type="ARBA" id="ARBA00048169"/>
    </source>
</evidence>
<dbReference type="AlphaFoldDB" id="A0A4Y3KS42"/>
<dbReference type="PANTHER" id="PTHR11557">
    <property type="entry name" value="PORPHOBILINOGEN DEAMINASE"/>
    <property type="match status" value="1"/>
</dbReference>
<keyword evidence="5 7" id="KW-0627">Porphyrin biosynthesis</keyword>
<comment type="cofactor">
    <cofactor evidence="7">
        <name>dipyrromethane</name>
        <dbReference type="ChEBI" id="CHEBI:60342"/>
    </cofactor>
    <text evidence="7">Binds 1 dipyrromethane group covalently.</text>
</comment>
<accession>A0A4Y3KS42</accession>
<dbReference type="HAMAP" id="MF_00260">
    <property type="entry name" value="Porphobil_deam"/>
    <property type="match status" value="1"/>
</dbReference>
<dbReference type="InterPro" id="IPR022418">
    <property type="entry name" value="Porphobilinogen_deaminase_C"/>
</dbReference>
<evidence type="ECO:0000256" key="1">
    <source>
        <dbReference type="ARBA" id="ARBA00002869"/>
    </source>
</evidence>
<evidence type="ECO:0000256" key="7">
    <source>
        <dbReference type="HAMAP-Rule" id="MF_00260"/>
    </source>
</evidence>